<evidence type="ECO:0000256" key="6">
    <source>
        <dbReference type="ARBA" id="ARBA00023163"/>
    </source>
</evidence>
<dbReference type="GO" id="GO:0006368">
    <property type="term" value="P:transcription elongation by RNA polymerase II"/>
    <property type="evidence" value="ECO:0007669"/>
    <property type="project" value="TreeGrafter"/>
</dbReference>
<feature type="compositionally biased region" description="Basic and acidic residues" evidence="10">
    <location>
        <begin position="292"/>
        <end position="302"/>
    </location>
</feature>
<proteinExistence type="predicted"/>
<evidence type="ECO:0000256" key="10">
    <source>
        <dbReference type="SAM" id="MobiDB-lite"/>
    </source>
</evidence>
<dbReference type="Gene3D" id="1.20.920.10">
    <property type="entry name" value="Bromodomain-like"/>
    <property type="match status" value="2"/>
</dbReference>
<dbReference type="InterPro" id="IPR001025">
    <property type="entry name" value="BAH_dom"/>
</dbReference>
<comment type="caution">
    <text evidence="13">The sequence shown here is derived from an EMBL/GenBank/DDBJ whole genome shotgun (WGS) entry which is preliminary data.</text>
</comment>
<dbReference type="PANTHER" id="PTHR16062">
    <property type="entry name" value="SWI/SNF-RELATED"/>
    <property type="match status" value="1"/>
</dbReference>
<dbReference type="Pfam" id="PF00439">
    <property type="entry name" value="Bromodomain"/>
    <property type="match status" value="2"/>
</dbReference>
<comment type="subcellular location">
    <subcellularLocation>
        <location evidence="1">Nucleus</location>
    </subcellularLocation>
</comment>
<sequence>MPTLRERPSRGEMSPAKKASHNSPTATRSTPRKRRSSMANDAIEVRESIEAKGDVDDDVEMEDADSPARGEDDEMDVDADGDPDADADADADADGEPDDMDEQARQEEEWRNLLQLIKDTSEYLCRYTIKVDGEDHEIASGFQRLVNKRSLPDYFEVIKEPMAFSTIRAKLGKKTYRTFNEFVHDVTRICHNAQVYNRPSAPIFSDAGRLLEVFKEKLAEMVKEGSVAAEDAVLPDLGPLPEFEDSPPPEDDEEDVEEDDDEEEEDDEDEDSDDEGGRRRPGRRRRQSGARKGGDEGDDTQKKRGRPPKVFTPLEARIQAILKGLRRFKGESGQLRILHFERLPDKAELPEYYDAIRNPIALDYIKKKHKRKKYQSVDQALQDLELMFENAKEFNEEGSEVYQDAVELASQARILAEQEKAKPDEDFRDEDGKLPLAGIEHRGEIWRVGDWVHIRNPNDLSKPIVAQIYRTWSDAAGQKWVNACWYYRPEQTVHRFDKHFYENEVVKTGQYRDHVIDDVEDRCFVMFITRYPRGRPRGLPADKSVYVCKARYNEEKFKFNEIKTWTSCLPDEVREKDYEMDLFDVPRNLRKVPSPIKHLLQADAKETDDPPKPTWRSPNAPPLIGAVHRRPREPNASPPPQPNPLPAAVAPVPLAMAPTQVPIKANVGMAGTPTYHHPAAVAPAPAPSPAHFQMQHFQSRPVPQPAPHQTPVHLQPQPPMAMHVPQHPGMAQMQPSPHYPPQAYPPQYGVQPQMAPQPMQYQTPAHIAPAFDQHHRPVHPAPQAMTPSRQPMAPAPSMAAHPHAGSAGHVYNVPRAPEVYTLADPVDAAIPAEVREQFQRDEQGRVLFFTAPPLNRPTNGVAEQHAGLGHSVRHLATIGELRAERARKRKERDEALALEHEANKKLAAFRERQAQRRADEEQKEQADMLEKVLVAWAAEIDRGTAVLDEAIGGIENWNRMMREGKEAAKTMTKEEMRVRNLQWFVDDSVARGTMTEREKKEFEDDFIHRKHWRPEWIKEVVERRENLK</sequence>
<keyword evidence="5 8" id="KW-0103">Bromodomain</keyword>
<dbReference type="SMART" id="SM00439">
    <property type="entry name" value="BAH"/>
    <property type="match status" value="1"/>
</dbReference>
<organism evidence="13 14">
    <name type="scientific">Parachaetomium inaequale</name>
    <dbReference type="NCBI Taxonomy" id="2588326"/>
    <lineage>
        <taxon>Eukaryota</taxon>
        <taxon>Fungi</taxon>
        <taxon>Dikarya</taxon>
        <taxon>Ascomycota</taxon>
        <taxon>Pezizomycotina</taxon>
        <taxon>Sordariomycetes</taxon>
        <taxon>Sordariomycetidae</taxon>
        <taxon>Sordariales</taxon>
        <taxon>Chaetomiaceae</taxon>
        <taxon>Parachaetomium</taxon>
    </lineage>
</organism>
<dbReference type="InterPro" id="IPR048047">
    <property type="entry name" value="RSC1/2_bromodom"/>
</dbReference>
<dbReference type="FunFam" id="2.30.30.490:FF:000015">
    <property type="entry name" value="Chromatin structure-remodeling complex subunit RSC1"/>
    <property type="match status" value="1"/>
</dbReference>
<accession>A0AAN6P7U9</accession>
<evidence type="ECO:0000256" key="5">
    <source>
        <dbReference type="ARBA" id="ARBA00023117"/>
    </source>
</evidence>
<feature type="compositionally biased region" description="Acidic residues" evidence="10">
    <location>
        <begin position="55"/>
        <end position="101"/>
    </location>
</feature>
<dbReference type="Pfam" id="PF01426">
    <property type="entry name" value="BAH"/>
    <property type="match status" value="1"/>
</dbReference>
<keyword evidence="4" id="KW-0805">Transcription regulation</keyword>
<keyword evidence="2" id="KW-0677">Repeat</keyword>
<gene>
    <name evidence="13" type="ORF">C8A01DRAFT_19749</name>
</gene>
<dbReference type="GO" id="GO:0006338">
    <property type="term" value="P:chromatin remodeling"/>
    <property type="evidence" value="ECO:0007669"/>
    <property type="project" value="InterPro"/>
</dbReference>
<feature type="compositionally biased region" description="Low complexity" evidence="10">
    <location>
        <begin position="791"/>
        <end position="803"/>
    </location>
</feature>
<keyword evidence="3" id="KW-0156">Chromatin regulator</keyword>
<evidence type="ECO:0000256" key="2">
    <source>
        <dbReference type="ARBA" id="ARBA00022737"/>
    </source>
</evidence>
<dbReference type="Proteomes" id="UP001303115">
    <property type="component" value="Unassembled WGS sequence"/>
</dbReference>
<evidence type="ECO:0000256" key="8">
    <source>
        <dbReference type="PROSITE-ProRule" id="PRU00035"/>
    </source>
</evidence>
<keyword evidence="9" id="KW-0175">Coiled coil</keyword>
<dbReference type="InterPro" id="IPR043151">
    <property type="entry name" value="BAH_sf"/>
</dbReference>
<evidence type="ECO:0000256" key="4">
    <source>
        <dbReference type="ARBA" id="ARBA00023015"/>
    </source>
</evidence>
<feature type="coiled-coil region" evidence="9">
    <location>
        <begin position="878"/>
        <end position="931"/>
    </location>
</feature>
<dbReference type="AlphaFoldDB" id="A0AAN6P7U9"/>
<dbReference type="GO" id="GO:0003682">
    <property type="term" value="F:chromatin binding"/>
    <property type="evidence" value="ECO:0007669"/>
    <property type="project" value="InterPro"/>
</dbReference>
<dbReference type="PROSITE" id="PS51038">
    <property type="entry name" value="BAH"/>
    <property type="match status" value="1"/>
</dbReference>
<feature type="region of interest" description="Disordered" evidence="10">
    <location>
        <begin position="1"/>
        <end position="106"/>
    </location>
</feature>
<keyword evidence="7" id="KW-0539">Nucleus</keyword>
<evidence type="ECO:0000256" key="1">
    <source>
        <dbReference type="ARBA" id="ARBA00004123"/>
    </source>
</evidence>
<dbReference type="PROSITE" id="PS00633">
    <property type="entry name" value="BROMODOMAIN_1"/>
    <property type="match status" value="1"/>
</dbReference>
<evidence type="ECO:0000256" key="7">
    <source>
        <dbReference type="ARBA" id="ARBA00023242"/>
    </source>
</evidence>
<dbReference type="PANTHER" id="PTHR16062:SF21">
    <property type="entry name" value="CHROMATIN STRUCTURE-REMODELING COMPLEX SUBUNIT RSC1-RELATED"/>
    <property type="match status" value="1"/>
</dbReference>
<evidence type="ECO:0000256" key="9">
    <source>
        <dbReference type="SAM" id="Coils"/>
    </source>
</evidence>
<dbReference type="EMBL" id="MU854540">
    <property type="protein sequence ID" value="KAK4033280.1"/>
    <property type="molecule type" value="Genomic_DNA"/>
</dbReference>
<feature type="compositionally biased region" description="Basic and acidic residues" evidence="10">
    <location>
        <begin position="1"/>
        <end position="10"/>
    </location>
</feature>
<evidence type="ECO:0000256" key="3">
    <source>
        <dbReference type="ARBA" id="ARBA00022853"/>
    </source>
</evidence>
<evidence type="ECO:0000259" key="11">
    <source>
        <dbReference type="PROSITE" id="PS50014"/>
    </source>
</evidence>
<dbReference type="Gene3D" id="2.30.30.490">
    <property type="match status" value="1"/>
</dbReference>
<dbReference type="CDD" id="cd04369">
    <property type="entry name" value="Bromodomain"/>
    <property type="match status" value="1"/>
</dbReference>
<dbReference type="InterPro" id="IPR036427">
    <property type="entry name" value="Bromodomain-like_sf"/>
</dbReference>
<dbReference type="SMART" id="SM00297">
    <property type="entry name" value="BROMO"/>
    <property type="match status" value="2"/>
</dbReference>
<evidence type="ECO:0000313" key="13">
    <source>
        <dbReference type="EMBL" id="KAK4033280.1"/>
    </source>
</evidence>
<keyword evidence="6" id="KW-0804">Transcription</keyword>
<dbReference type="PRINTS" id="PR00503">
    <property type="entry name" value="BROMODOMAIN"/>
</dbReference>
<feature type="domain" description="Bromo" evidence="11">
    <location>
        <begin position="340"/>
        <end position="402"/>
    </location>
</feature>
<dbReference type="CDD" id="cd04717">
    <property type="entry name" value="BAH_polybromo"/>
    <property type="match status" value="1"/>
</dbReference>
<dbReference type="CDD" id="cd05522">
    <property type="entry name" value="Bromo_Rsc1_2_II"/>
    <property type="match status" value="1"/>
</dbReference>
<dbReference type="SUPFAM" id="SSF47370">
    <property type="entry name" value="Bromodomain"/>
    <property type="match status" value="2"/>
</dbReference>
<feature type="region of interest" description="Disordered" evidence="10">
    <location>
        <begin position="230"/>
        <end position="311"/>
    </location>
</feature>
<reference evidence="14" key="1">
    <citation type="journal article" date="2023" name="Mol. Phylogenet. Evol.">
        <title>Genome-scale phylogeny and comparative genomics of the fungal order Sordariales.</title>
        <authorList>
            <person name="Hensen N."/>
            <person name="Bonometti L."/>
            <person name="Westerberg I."/>
            <person name="Brannstrom I.O."/>
            <person name="Guillou S."/>
            <person name="Cros-Aarteil S."/>
            <person name="Calhoun S."/>
            <person name="Haridas S."/>
            <person name="Kuo A."/>
            <person name="Mondo S."/>
            <person name="Pangilinan J."/>
            <person name="Riley R."/>
            <person name="LaButti K."/>
            <person name="Andreopoulos B."/>
            <person name="Lipzen A."/>
            <person name="Chen C."/>
            <person name="Yan M."/>
            <person name="Daum C."/>
            <person name="Ng V."/>
            <person name="Clum A."/>
            <person name="Steindorff A."/>
            <person name="Ohm R.A."/>
            <person name="Martin F."/>
            <person name="Silar P."/>
            <person name="Natvig D.O."/>
            <person name="Lalanne C."/>
            <person name="Gautier V."/>
            <person name="Ament-Velasquez S.L."/>
            <person name="Kruys A."/>
            <person name="Hutchinson M.I."/>
            <person name="Powell A.J."/>
            <person name="Barry K."/>
            <person name="Miller A.N."/>
            <person name="Grigoriev I.V."/>
            <person name="Debuchy R."/>
            <person name="Gladieux P."/>
            <person name="Hiltunen Thoren M."/>
            <person name="Johannesson H."/>
        </authorList>
    </citation>
    <scope>NUCLEOTIDE SEQUENCE [LARGE SCALE GENOMIC DNA]</scope>
    <source>
        <strain evidence="14">CBS 284.82</strain>
    </source>
</reference>
<feature type="region of interest" description="Disordered" evidence="10">
    <location>
        <begin position="781"/>
        <end position="803"/>
    </location>
</feature>
<feature type="domain" description="Bromo" evidence="11">
    <location>
        <begin position="134"/>
        <end position="204"/>
    </location>
</feature>
<dbReference type="InterPro" id="IPR037382">
    <property type="entry name" value="Rsc/polybromo"/>
</dbReference>
<feature type="region of interest" description="Disordered" evidence="10">
    <location>
        <begin position="603"/>
        <end position="647"/>
    </location>
</feature>
<evidence type="ECO:0000313" key="14">
    <source>
        <dbReference type="Proteomes" id="UP001303115"/>
    </source>
</evidence>
<dbReference type="InterPro" id="IPR001487">
    <property type="entry name" value="Bromodomain"/>
</dbReference>
<feature type="domain" description="BAH" evidence="12">
    <location>
        <begin position="444"/>
        <end position="563"/>
    </location>
</feature>
<dbReference type="InterPro" id="IPR018359">
    <property type="entry name" value="Bromodomain_CS"/>
</dbReference>
<protein>
    <submittedName>
        <fullName evidence="13">Uncharacterized protein</fullName>
    </submittedName>
</protein>
<evidence type="ECO:0000259" key="12">
    <source>
        <dbReference type="PROSITE" id="PS51038"/>
    </source>
</evidence>
<feature type="compositionally biased region" description="Basic and acidic residues" evidence="10">
    <location>
        <begin position="43"/>
        <end position="54"/>
    </location>
</feature>
<feature type="compositionally biased region" description="Basic residues" evidence="10">
    <location>
        <begin position="279"/>
        <end position="289"/>
    </location>
</feature>
<dbReference type="GO" id="GO:0016586">
    <property type="term" value="C:RSC-type complex"/>
    <property type="evidence" value="ECO:0007669"/>
    <property type="project" value="InterPro"/>
</dbReference>
<feature type="compositionally biased region" description="Pro residues" evidence="10">
    <location>
        <begin position="636"/>
        <end position="645"/>
    </location>
</feature>
<name>A0AAN6P7U9_9PEZI</name>
<keyword evidence="14" id="KW-1185">Reference proteome</keyword>
<feature type="compositionally biased region" description="Acidic residues" evidence="10">
    <location>
        <begin position="242"/>
        <end position="274"/>
    </location>
</feature>
<dbReference type="FunFam" id="1.20.920.10:FF:000048">
    <property type="entry name" value="RSC complex subunit (RSC1), putative"/>
    <property type="match status" value="1"/>
</dbReference>
<dbReference type="PROSITE" id="PS50014">
    <property type="entry name" value="BROMODOMAIN_2"/>
    <property type="match status" value="2"/>
</dbReference>